<evidence type="ECO:0000313" key="2">
    <source>
        <dbReference type="EMBL" id="RBP51737.1"/>
    </source>
</evidence>
<gene>
    <name evidence="2" type="ORF">DFR28_1021170</name>
</gene>
<dbReference type="InterPro" id="IPR011051">
    <property type="entry name" value="RmlC_Cupin_sf"/>
</dbReference>
<dbReference type="InterPro" id="IPR014710">
    <property type="entry name" value="RmlC-like_jellyroll"/>
</dbReference>
<name>A0A395JPL1_9GAMM</name>
<dbReference type="InParanoid" id="A0A395JPL1"/>
<sequence>MDINADFQALAVVHSAEQEWVNSPMPGVLRRPLERVGDEVARATSVVRYAPASQFSAHRHDGGEEFLVLEGVFQDEHGDYPAGSYVRNPPGTSHTPGSQTGCTILVKLWQFDPSDTQQIRLVSASASIGSESPASATSHNQLFENEFESVSIQYWRAGFTQTFAWPDGIELFVLDGELQVNGHCLREASWIRLPCGTQLEVIVGGSDAKVWVKSGHLRQVTAQLARLAHANS</sequence>
<comment type="caution">
    <text evidence="2">The sequence shown here is derived from an EMBL/GenBank/DDBJ whole genome shotgun (WGS) entry which is preliminary data.</text>
</comment>
<dbReference type="Proteomes" id="UP000253083">
    <property type="component" value="Unassembled WGS sequence"/>
</dbReference>
<protein>
    <submittedName>
        <fullName evidence="2">ChrR-like anti-ECFsigma factor</fullName>
    </submittedName>
</protein>
<dbReference type="CDD" id="cd20303">
    <property type="entry name" value="cupin_ChrR_1"/>
    <property type="match status" value="1"/>
</dbReference>
<reference evidence="2 3" key="1">
    <citation type="submission" date="2018-06" db="EMBL/GenBank/DDBJ databases">
        <title>Genomic Encyclopedia of Type Strains, Phase IV (KMG-IV): sequencing the most valuable type-strain genomes for metagenomic binning, comparative biology and taxonomic classification.</title>
        <authorList>
            <person name="Goeker M."/>
        </authorList>
    </citation>
    <scope>NUCLEOTIDE SEQUENCE [LARGE SCALE GENOMIC DNA]</scope>
    <source>
        <strain evidence="2 3">DSM 24032</strain>
    </source>
</reference>
<dbReference type="Gene3D" id="2.60.120.10">
    <property type="entry name" value="Jelly Rolls"/>
    <property type="match status" value="1"/>
</dbReference>
<keyword evidence="3" id="KW-1185">Reference proteome</keyword>
<dbReference type="OrthoDB" id="9801227at2"/>
<dbReference type="InterPro" id="IPR025979">
    <property type="entry name" value="ChrR-like_cupin_dom"/>
</dbReference>
<dbReference type="SUPFAM" id="SSF51182">
    <property type="entry name" value="RmlC-like cupins"/>
    <property type="match status" value="2"/>
</dbReference>
<evidence type="ECO:0000259" key="1">
    <source>
        <dbReference type="Pfam" id="PF12973"/>
    </source>
</evidence>
<evidence type="ECO:0000313" key="3">
    <source>
        <dbReference type="Proteomes" id="UP000253083"/>
    </source>
</evidence>
<dbReference type="RefSeq" id="WP_113954481.1">
    <property type="nucleotide sequence ID" value="NZ_QNRT01000002.1"/>
</dbReference>
<accession>A0A395JPL1</accession>
<dbReference type="Pfam" id="PF12973">
    <property type="entry name" value="Cupin_7"/>
    <property type="match status" value="1"/>
</dbReference>
<organism evidence="2 3">
    <name type="scientific">Arenicella xantha</name>
    <dbReference type="NCBI Taxonomy" id="644221"/>
    <lineage>
        <taxon>Bacteria</taxon>
        <taxon>Pseudomonadati</taxon>
        <taxon>Pseudomonadota</taxon>
        <taxon>Gammaproteobacteria</taxon>
        <taxon>Arenicellales</taxon>
        <taxon>Arenicellaceae</taxon>
        <taxon>Arenicella</taxon>
    </lineage>
</organism>
<dbReference type="AlphaFoldDB" id="A0A395JPL1"/>
<proteinExistence type="predicted"/>
<dbReference type="EMBL" id="QNRT01000002">
    <property type="protein sequence ID" value="RBP51737.1"/>
    <property type="molecule type" value="Genomic_DNA"/>
</dbReference>
<feature type="domain" description="ChrR-like cupin" evidence="1">
    <location>
        <begin position="11"/>
        <end position="111"/>
    </location>
</feature>